<organism evidence="3 4">
    <name type="scientific">Methylobacterium gregans</name>
    <dbReference type="NCBI Taxonomy" id="374424"/>
    <lineage>
        <taxon>Bacteria</taxon>
        <taxon>Pseudomonadati</taxon>
        <taxon>Pseudomonadota</taxon>
        <taxon>Alphaproteobacteria</taxon>
        <taxon>Hyphomicrobiales</taxon>
        <taxon>Methylobacteriaceae</taxon>
        <taxon>Methylobacterium</taxon>
    </lineage>
</organism>
<feature type="signal peptide" evidence="2">
    <location>
        <begin position="1"/>
        <end position="20"/>
    </location>
</feature>
<keyword evidence="2" id="KW-0732">Signal</keyword>
<evidence type="ECO:0008006" key="5">
    <source>
        <dbReference type="Google" id="ProtNLM"/>
    </source>
</evidence>
<comment type="caution">
    <text evidence="3">The sequence shown here is derived from an EMBL/GenBank/DDBJ whole genome shotgun (WGS) entry which is preliminary data.</text>
</comment>
<gene>
    <name evidence="3" type="ORF">NBEOAGPD_0442</name>
</gene>
<evidence type="ECO:0000313" key="4">
    <source>
        <dbReference type="Proteomes" id="UP001055108"/>
    </source>
</evidence>
<evidence type="ECO:0000313" key="3">
    <source>
        <dbReference type="EMBL" id="GJD77239.1"/>
    </source>
</evidence>
<protein>
    <recommendedName>
        <fullName evidence="5">PepSY domain-containing protein</fullName>
    </recommendedName>
</protein>
<dbReference type="Proteomes" id="UP001055108">
    <property type="component" value="Unassembled WGS sequence"/>
</dbReference>
<name>A0AA37HK08_9HYPH</name>
<dbReference type="EMBL" id="BPQM01000008">
    <property type="protein sequence ID" value="GJD77239.1"/>
    <property type="molecule type" value="Genomic_DNA"/>
</dbReference>
<dbReference type="RefSeq" id="WP_238300919.1">
    <property type="nucleotide sequence ID" value="NZ_BPQM01000008.1"/>
</dbReference>
<evidence type="ECO:0000256" key="1">
    <source>
        <dbReference type="SAM" id="MobiDB-lite"/>
    </source>
</evidence>
<dbReference type="AlphaFoldDB" id="A0AA37HK08"/>
<reference evidence="3" key="2">
    <citation type="submission" date="2021-08" db="EMBL/GenBank/DDBJ databases">
        <authorList>
            <person name="Tani A."/>
            <person name="Ola A."/>
            <person name="Ogura Y."/>
            <person name="Katsura K."/>
            <person name="Hayashi T."/>
        </authorList>
    </citation>
    <scope>NUCLEOTIDE SEQUENCE</scope>
    <source>
        <strain evidence="3">NBRC 103626</strain>
    </source>
</reference>
<keyword evidence="4" id="KW-1185">Reference proteome</keyword>
<feature type="region of interest" description="Disordered" evidence="1">
    <location>
        <begin position="18"/>
        <end position="50"/>
    </location>
</feature>
<feature type="chain" id="PRO_5041419276" description="PepSY domain-containing protein" evidence="2">
    <location>
        <begin position="21"/>
        <end position="103"/>
    </location>
</feature>
<sequence length="103" mass="10845">MRSLLLPAALLALAVTGAAAQEPQTRPQAAPEAPHGQGAVGEPLQPGANSFTEAQVRERFGKMGFAEITDLKKTDQGIWQGTATHAGKQVRIGMDYRGHVAAQ</sequence>
<reference evidence="3" key="1">
    <citation type="journal article" date="2016" name="Front. Microbiol.">
        <title>Genome Sequence of the Piezophilic, Mesophilic Sulfate-Reducing Bacterium Desulfovibrio indicus J2T.</title>
        <authorList>
            <person name="Cao J."/>
            <person name="Maignien L."/>
            <person name="Shao Z."/>
            <person name="Alain K."/>
            <person name="Jebbar M."/>
        </authorList>
    </citation>
    <scope>NUCLEOTIDE SEQUENCE</scope>
    <source>
        <strain evidence="3">NBRC 103626</strain>
    </source>
</reference>
<accession>A0AA37HK08</accession>
<evidence type="ECO:0000256" key="2">
    <source>
        <dbReference type="SAM" id="SignalP"/>
    </source>
</evidence>
<proteinExistence type="predicted"/>